<name>A0A8S5PIT7_9CAUD</name>
<organism evidence="1">
    <name type="scientific">Myoviridae sp. ct0jJ30</name>
    <dbReference type="NCBI Taxonomy" id="2825014"/>
    <lineage>
        <taxon>Viruses</taxon>
        <taxon>Duplodnaviria</taxon>
        <taxon>Heunggongvirae</taxon>
        <taxon>Uroviricota</taxon>
        <taxon>Caudoviricetes</taxon>
    </lineage>
</organism>
<dbReference type="EMBL" id="BK015439">
    <property type="protein sequence ID" value="DAE06517.1"/>
    <property type="molecule type" value="Genomic_DNA"/>
</dbReference>
<proteinExistence type="predicted"/>
<accession>A0A8S5PIT7</accession>
<protein>
    <submittedName>
        <fullName evidence="1">Uncharacterized protein</fullName>
    </submittedName>
</protein>
<sequence>MPVGITFSKSGTSFTATASGTGSTGTITVTCTEFDANGESASCNVIYNPALKSWVYTVNATCSARPTITIDGEDATVTGEINAWVGTRTIVA</sequence>
<evidence type="ECO:0000313" key="1">
    <source>
        <dbReference type="EMBL" id="DAE06517.1"/>
    </source>
</evidence>
<reference evidence="1" key="1">
    <citation type="journal article" date="2021" name="Proc. Natl. Acad. Sci. U.S.A.">
        <title>A Catalog of Tens of Thousands of Viruses from Human Metagenomes Reveals Hidden Associations with Chronic Diseases.</title>
        <authorList>
            <person name="Tisza M.J."/>
            <person name="Buck C.B."/>
        </authorList>
    </citation>
    <scope>NUCLEOTIDE SEQUENCE</scope>
    <source>
        <strain evidence="1">Ct0jJ30</strain>
    </source>
</reference>